<dbReference type="Pfam" id="PF25137">
    <property type="entry name" value="ADH_Fe_C"/>
    <property type="match status" value="1"/>
</dbReference>
<evidence type="ECO:0000259" key="4">
    <source>
        <dbReference type="Pfam" id="PF00465"/>
    </source>
</evidence>
<dbReference type="PANTHER" id="PTHR11496:SF102">
    <property type="entry name" value="ALCOHOL DEHYDROGENASE 4"/>
    <property type="match status" value="1"/>
</dbReference>
<evidence type="ECO:0000256" key="3">
    <source>
        <dbReference type="ARBA" id="ARBA00023027"/>
    </source>
</evidence>
<dbReference type="Pfam" id="PF00465">
    <property type="entry name" value="Fe-ADH"/>
    <property type="match status" value="1"/>
</dbReference>
<dbReference type="FunCoup" id="A0A316YSP6">
    <property type="interactions" value="64"/>
</dbReference>
<dbReference type="RefSeq" id="XP_025379768.1">
    <property type="nucleotide sequence ID" value="XM_025524920.1"/>
</dbReference>
<dbReference type="SUPFAM" id="SSF56796">
    <property type="entry name" value="Dehydroquinate synthase-like"/>
    <property type="match status" value="1"/>
</dbReference>
<evidence type="ECO:0000259" key="5">
    <source>
        <dbReference type="Pfam" id="PF25137"/>
    </source>
</evidence>
<dbReference type="STRING" id="215250.A0A316YSP6"/>
<protein>
    <submittedName>
        <fullName evidence="6">Dehydroquinate synthase-like protein</fullName>
    </submittedName>
</protein>
<sequence length="373" mass="39502">MRPFVYAVAASRVVFGRGSLKAQLEGEVAQLGAKRVLVITTPHQRDIGEEVSSLLGARFTALYSNATMHTPVEVTEDALKVVSEKNIDCLVAVGGGSTIGLAKALAYRTDLLQIVVPSTYAGSEATSILGQTEKGAKTTLVSPKVLPEVIVYDVDLTLTLPKVMSLTSGVNAIAHSIETLYSAKSNPFIDLLAVEGIQVMMRSLAKLGSEPDDIEARSDALYAAWACGMCLGNGGGTALHHKICHTIGGMLNTPHAETHAIVLPHALQYNYAYLNKDSRRNLGRAFGLAVNEEGGRDQLEREGVEMAQKIFDIVQNGGAPTSLAALGVKSSDLEPVAEAAAKAPYPNPAPLEGPRLLELLHRAHLGSRPVPGL</sequence>
<dbReference type="GeneID" id="37046836"/>
<evidence type="ECO:0000313" key="7">
    <source>
        <dbReference type="Proteomes" id="UP000245768"/>
    </source>
</evidence>
<keyword evidence="3" id="KW-0520">NAD</keyword>
<dbReference type="GO" id="GO:0018506">
    <property type="term" value="F:maleylacetate reductase activity"/>
    <property type="evidence" value="ECO:0007669"/>
    <property type="project" value="InterPro"/>
</dbReference>
<dbReference type="AlphaFoldDB" id="A0A316YSP6"/>
<keyword evidence="2" id="KW-0560">Oxidoreductase</keyword>
<accession>A0A316YSP6</accession>
<dbReference type="GO" id="GO:0046872">
    <property type="term" value="F:metal ion binding"/>
    <property type="evidence" value="ECO:0007669"/>
    <property type="project" value="InterPro"/>
</dbReference>
<reference evidence="6 7" key="1">
    <citation type="journal article" date="2018" name="Mol. Biol. Evol.">
        <title>Broad Genomic Sampling Reveals a Smut Pathogenic Ancestry of the Fungal Clade Ustilaginomycotina.</title>
        <authorList>
            <person name="Kijpornyongpan T."/>
            <person name="Mondo S.J."/>
            <person name="Barry K."/>
            <person name="Sandor L."/>
            <person name="Lee J."/>
            <person name="Lipzen A."/>
            <person name="Pangilinan J."/>
            <person name="LaButti K."/>
            <person name="Hainaut M."/>
            <person name="Henrissat B."/>
            <person name="Grigoriev I.V."/>
            <person name="Spatafora J.W."/>
            <person name="Aime M.C."/>
        </authorList>
    </citation>
    <scope>NUCLEOTIDE SEQUENCE [LARGE SCALE GENOMIC DNA]</scope>
    <source>
        <strain evidence="6 7">MCA 4198</strain>
    </source>
</reference>
<dbReference type="GO" id="GO:0004022">
    <property type="term" value="F:alcohol dehydrogenase (NAD+) activity"/>
    <property type="evidence" value="ECO:0007669"/>
    <property type="project" value="TreeGrafter"/>
</dbReference>
<gene>
    <name evidence="6" type="ORF">FA10DRAFT_301036</name>
</gene>
<proteinExistence type="inferred from homology"/>
<dbReference type="EMBL" id="KZ819635">
    <property type="protein sequence ID" value="PWN92570.1"/>
    <property type="molecule type" value="Genomic_DNA"/>
</dbReference>
<feature type="domain" description="Alcohol dehydrogenase iron-type/glycerol dehydrogenase GldA" evidence="4">
    <location>
        <begin position="11"/>
        <end position="153"/>
    </location>
</feature>
<dbReference type="Proteomes" id="UP000245768">
    <property type="component" value="Unassembled WGS sequence"/>
</dbReference>
<organism evidence="6 7">
    <name type="scientific">Acaromyces ingoldii</name>
    <dbReference type="NCBI Taxonomy" id="215250"/>
    <lineage>
        <taxon>Eukaryota</taxon>
        <taxon>Fungi</taxon>
        <taxon>Dikarya</taxon>
        <taxon>Basidiomycota</taxon>
        <taxon>Ustilaginomycotina</taxon>
        <taxon>Exobasidiomycetes</taxon>
        <taxon>Exobasidiales</taxon>
        <taxon>Cryptobasidiaceae</taxon>
        <taxon>Acaromyces</taxon>
    </lineage>
</organism>
<dbReference type="OrthoDB" id="3360544at2759"/>
<dbReference type="InParanoid" id="A0A316YSP6"/>
<evidence type="ECO:0000256" key="1">
    <source>
        <dbReference type="ARBA" id="ARBA00007358"/>
    </source>
</evidence>
<dbReference type="CDD" id="cd08177">
    <property type="entry name" value="MAR"/>
    <property type="match status" value="1"/>
</dbReference>
<name>A0A316YSP6_9BASI</name>
<dbReference type="Gene3D" id="3.40.50.1970">
    <property type="match status" value="1"/>
</dbReference>
<keyword evidence="7" id="KW-1185">Reference proteome</keyword>
<comment type="similarity">
    <text evidence="1">Belongs to the iron-containing alcohol dehydrogenase family.</text>
</comment>
<dbReference type="InterPro" id="IPR039697">
    <property type="entry name" value="Alcohol_dehydrogenase_Fe"/>
</dbReference>
<dbReference type="Gene3D" id="1.20.1090.10">
    <property type="entry name" value="Dehydroquinate synthase-like - alpha domain"/>
    <property type="match status" value="1"/>
</dbReference>
<evidence type="ECO:0000313" key="6">
    <source>
        <dbReference type="EMBL" id="PWN92570.1"/>
    </source>
</evidence>
<dbReference type="PANTHER" id="PTHR11496">
    <property type="entry name" value="ALCOHOL DEHYDROGENASE"/>
    <property type="match status" value="1"/>
</dbReference>
<dbReference type="InterPro" id="IPR056798">
    <property type="entry name" value="ADH_Fe_C"/>
</dbReference>
<dbReference type="InterPro" id="IPR034786">
    <property type="entry name" value="MAR"/>
</dbReference>
<feature type="domain" description="Fe-containing alcohol dehydrogenase-like C-terminal" evidence="5">
    <location>
        <begin position="167"/>
        <end position="363"/>
    </location>
</feature>
<evidence type="ECO:0000256" key="2">
    <source>
        <dbReference type="ARBA" id="ARBA00023002"/>
    </source>
</evidence>
<dbReference type="InterPro" id="IPR001670">
    <property type="entry name" value="ADH_Fe/GldA"/>
</dbReference>